<reference evidence="1 2" key="1">
    <citation type="journal article" date="2018" name="Front. Plant Sci.">
        <title>Red Clover (Trifolium pratense) and Zigzag Clover (T. medium) - A Picture of Genomic Similarities and Differences.</title>
        <authorList>
            <person name="Dluhosova J."/>
            <person name="Istvanek J."/>
            <person name="Nedelnik J."/>
            <person name="Repkova J."/>
        </authorList>
    </citation>
    <scope>NUCLEOTIDE SEQUENCE [LARGE SCALE GENOMIC DNA]</scope>
    <source>
        <strain evidence="2">cv. 10/8</strain>
        <tissue evidence="1">Leaf</tissue>
    </source>
</reference>
<dbReference type="GO" id="GO:0003964">
    <property type="term" value="F:RNA-directed DNA polymerase activity"/>
    <property type="evidence" value="ECO:0007669"/>
    <property type="project" value="UniProtKB-KW"/>
</dbReference>
<keyword evidence="1" id="KW-0695">RNA-directed DNA polymerase</keyword>
<evidence type="ECO:0000313" key="1">
    <source>
        <dbReference type="EMBL" id="MCI66419.1"/>
    </source>
</evidence>
<keyword evidence="2" id="KW-1185">Reference proteome</keyword>
<accession>A0A392TZE9</accession>
<dbReference type="AlphaFoldDB" id="A0A392TZE9"/>
<keyword evidence="1" id="KW-0808">Transferase</keyword>
<evidence type="ECO:0000313" key="2">
    <source>
        <dbReference type="Proteomes" id="UP000265520"/>
    </source>
</evidence>
<protein>
    <submittedName>
        <fullName evidence="1">Putative non-LTR retroelement reverse transcriptase-like</fullName>
    </submittedName>
</protein>
<comment type="caution">
    <text evidence="1">The sequence shown here is derived from an EMBL/GenBank/DDBJ whole genome shotgun (WGS) entry which is preliminary data.</text>
</comment>
<organism evidence="1 2">
    <name type="scientific">Trifolium medium</name>
    <dbReference type="NCBI Taxonomy" id="97028"/>
    <lineage>
        <taxon>Eukaryota</taxon>
        <taxon>Viridiplantae</taxon>
        <taxon>Streptophyta</taxon>
        <taxon>Embryophyta</taxon>
        <taxon>Tracheophyta</taxon>
        <taxon>Spermatophyta</taxon>
        <taxon>Magnoliopsida</taxon>
        <taxon>eudicotyledons</taxon>
        <taxon>Gunneridae</taxon>
        <taxon>Pentapetalae</taxon>
        <taxon>rosids</taxon>
        <taxon>fabids</taxon>
        <taxon>Fabales</taxon>
        <taxon>Fabaceae</taxon>
        <taxon>Papilionoideae</taxon>
        <taxon>50 kb inversion clade</taxon>
        <taxon>NPAAA clade</taxon>
        <taxon>Hologalegina</taxon>
        <taxon>IRL clade</taxon>
        <taxon>Trifolieae</taxon>
        <taxon>Trifolium</taxon>
    </lineage>
</organism>
<dbReference type="EMBL" id="LXQA010695027">
    <property type="protein sequence ID" value="MCI66419.1"/>
    <property type="molecule type" value="Genomic_DNA"/>
</dbReference>
<keyword evidence="1" id="KW-0548">Nucleotidyltransferase</keyword>
<sequence>MDLDWEVKMSHVYREENFCADGLAEISFDLSDEIVIFDSCPVAIRERYFANVSGPRLAIL</sequence>
<name>A0A392TZE9_9FABA</name>
<dbReference type="Proteomes" id="UP000265520">
    <property type="component" value="Unassembled WGS sequence"/>
</dbReference>
<proteinExistence type="predicted"/>